<feature type="region of interest" description="Disordered" evidence="1">
    <location>
        <begin position="75"/>
        <end position="178"/>
    </location>
</feature>
<comment type="caution">
    <text evidence="2">The sequence shown here is derived from an EMBL/GenBank/DDBJ whole genome shotgun (WGS) entry which is preliminary data.</text>
</comment>
<evidence type="ECO:0000313" key="2">
    <source>
        <dbReference type="EMBL" id="POW07434.1"/>
    </source>
</evidence>
<dbReference type="AlphaFoldDB" id="A0A2S4VD48"/>
<name>A0A2S4VD48_9BASI</name>
<feature type="compositionally biased region" description="Low complexity" evidence="1">
    <location>
        <begin position="117"/>
        <end position="155"/>
    </location>
</feature>
<feature type="compositionally biased region" description="Polar residues" evidence="1">
    <location>
        <begin position="1153"/>
        <end position="1165"/>
    </location>
</feature>
<feature type="compositionally biased region" description="Polar residues" evidence="1">
    <location>
        <begin position="283"/>
        <end position="301"/>
    </location>
</feature>
<feature type="compositionally biased region" description="Polar residues" evidence="1">
    <location>
        <begin position="1098"/>
        <end position="1140"/>
    </location>
</feature>
<dbReference type="EMBL" id="PKSM01000147">
    <property type="protein sequence ID" value="POW07434.1"/>
    <property type="molecule type" value="Genomic_DNA"/>
</dbReference>
<organism evidence="2 3">
    <name type="scientific">Puccinia striiformis</name>
    <dbReference type="NCBI Taxonomy" id="27350"/>
    <lineage>
        <taxon>Eukaryota</taxon>
        <taxon>Fungi</taxon>
        <taxon>Dikarya</taxon>
        <taxon>Basidiomycota</taxon>
        <taxon>Pucciniomycotina</taxon>
        <taxon>Pucciniomycetes</taxon>
        <taxon>Pucciniales</taxon>
        <taxon>Pucciniaceae</taxon>
        <taxon>Puccinia</taxon>
    </lineage>
</organism>
<feature type="compositionally biased region" description="Polar residues" evidence="1">
    <location>
        <begin position="1037"/>
        <end position="1050"/>
    </location>
</feature>
<feature type="region of interest" description="Disordered" evidence="1">
    <location>
        <begin position="564"/>
        <end position="618"/>
    </location>
</feature>
<gene>
    <name evidence="2" type="ORF">PSHT_09934</name>
</gene>
<feature type="compositionally biased region" description="Low complexity" evidence="1">
    <location>
        <begin position="1196"/>
        <end position="1210"/>
    </location>
</feature>
<dbReference type="VEuPathDB" id="FungiDB:PSHT_09934"/>
<feature type="region of interest" description="Disordered" evidence="1">
    <location>
        <begin position="994"/>
        <end position="1050"/>
    </location>
</feature>
<sequence>MDQQQQQSRKTSILSERQLRQRERVREMSSLSMAIHQNPSISPTASSSSSNPQAPLIPIPPSLERFSAELSLLHHQFSSPSPPSPPHNHHSSQLEPHPSSSLPELGAAICHHSGAIPSHSLSESTSPASSALSRARSSTLGAKLTTTTTTTATTTESSQAISKNNPTSQHHHHPSYSSPVLEAVVQPPSSVVTPIDTTSEPITKNSPTPILTSTGTTSTKPTLINIPSSPTLTQPPSCHTQFHHHHLHHTEPLQIITASTSASASSSSTSTPNKNNLVDHLPQPQQDPITQSDFKPITSPTKNHHKSLSRRFSLSSAGSKNFLPFSLLRSSQQNAAVSPEPTAGGTTHCQRSSISSFKKRLSLFTSAAPIHSPPNPLSTSTPTNQNKMLHHTSLSPSITQLNLIGHHTEPIDISSDPFHASSVALQSPNRSASLIKPHRHSFWSGLGSKDRSNSRKNSSVTLATYPNQRIYKTCTLDSMTRRPSLLGPSRVIAVVGNIRRGIGRMIVEELVSQKFIVVALVDKADGEFSRSVELLASSPSLFHAFVVEGGLFGQAMAGETEELGKVNNNNNNDDQLVTEPRTRTTRAKSFRSFRLGSKKSYSSKGGTPLSSATGSLGDSSITEISSHGSFMSTPPSTTDTARVRTIVELKNIFQAYRVDTVICSFEPQVLDQPAGPRSKARMEDERQFGLPPVAERARIERMERTVLEASLASSAVGRFSVTIHPTSLGPCVLSPNPSNSIRPHLLSALSEEGQISHDPPISITEFRWGFLMNDLAFDDSLVDGQTAENGLGKWLCEPSRSRSVIDLEHLRCLIPAKTTRRESSKKKGKHKLEPVCMTLAEDVARFIGLACRLRDHWEWKSGKMVGDCVPGGWEQIVETIERTSRKQLDRQYVCVGSMMNGYASDSGSSNSSLEQQKQMSNADLADVSGMVQGCRLSSEEVYRFDDELRGTLAKDKHDASAVRLSEFIRVWYTPLPQPPSIVIDGNRCRKKSFRGNFKKNSSSPFKPQVAENGTLREVGLKPNNHHNRRKADEAPNQFLSVPSSAKQTNNLSVGQALSTNSSRPVPASQVQLSPPKTTDFNFIPKAIVPFNNPLNSANENNFPRQPGMTQQQQKPVTQNRSFVPSSTPNGQSYPTMTFQEPYQPPKQPSYSSLVTPFNGSNHNNTRPPPPPSQGGFSLLNHQHKQQQARHIGSGFNTNNPNVNHSVVSNNNHHDSNRILPRSPLAARLFSLSKSPV</sequence>
<feature type="region of interest" description="Disordered" evidence="1">
    <location>
        <begin position="367"/>
        <end position="389"/>
    </location>
</feature>
<feature type="region of interest" description="Disordered" evidence="1">
    <location>
        <begin position="1"/>
        <end position="60"/>
    </location>
</feature>
<reference evidence="2 3" key="1">
    <citation type="submission" date="2017-12" db="EMBL/GenBank/DDBJ databases">
        <title>Gene loss provides genomic basis for host adaptation in cereal stripe rust fungi.</title>
        <authorList>
            <person name="Xia C."/>
        </authorList>
    </citation>
    <scope>NUCLEOTIDE SEQUENCE [LARGE SCALE GENOMIC DNA]</scope>
    <source>
        <strain evidence="2 3">93TX-2</strain>
    </source>
</reference>
<feature type="compositionally biased region" description="Low complexity" evidence="1">
    <location>
        <begin position="37"/>
        <end position="54"/>
    </location>
</feature>
<reference evidence="3" key="3">
    <citation type="journal article" date="2018" name="Mol. Plant Microbe Interact.">
        <title>Genome sequence resources for the wheat stripe rust pathogen (Puccinia striiformis f. sp. tritici) and the barley stripe rust pathogen (Puccinia striiformis f. sp. hordei).</title>
        <authorList>
            <person name="Xia C."/>
            <person name="Wang M."/>
            <person name="Yin C."/>
            <person name="Cornejo O.E."/>
            <person name="Hulbert S.H."/>
            <person name="Chen X."/>
        </authorList>
    </citation>
    <scope>NUCLEOTIDE SEQUENCE [LARGE SCALE GENOMIC DNA]</scope>
    <source>
        <strain evidence="3">93TX-2</strain>
    </source>
</reference>
<protein>
    <submittedName>
        <fullName evidence="2">Uncharacterized protein</fullName>
    </submittedName>
</protein>
<proteinExistence type="predicted"/>
<evidence type="ECO:0000256" key="1">
    <source>
        <dbReference type="SAM" id="MobiDB-lite"/>
    </source>
</evidence>
<feature type="region of interest" description="Disordered" evidence="1">
    <location>
        <begin position="191"/>
        <end position="222"/>
    </location>
</feature>
<reference evidence="3" key="2">
    <citation type="journal article" date="2018" name="BMC Genomics">
        <title>Genomic insights into host adaptation between the wheat stripe rust pathogen (Puccinia striiformis f. sp. tritici) and the barley stripe rust pathogen (Puccinia striiformis f. sp. hordei).</title>
        <authorList>
            <person name="Xia C."/>
            <person name="Wang M."/>
            <person name="Yin C."/>
            <person name="Cornejo O.E."/>
            <person name="Hulbert S.H."/>
            <person name="Chen X."/>
        </authorList>
    </citation>
    <scope>NUCLEOTIDE SEQUENCE [LARGE SCALE GENOMIC DNA]</scope>
    <source>
        <strain evidence="3">93TX-2</strain>
    </source>
</reference>
<feature type="compositionally biased region" description="Polar residues" evidence="1">
    <location>
        <begin position="1"/>
        <end position="15"/>
    </location>
</feature>
<keyword evidence="3" id="KW-1185">Reference proteome</keyword>
<dbReference type="Proteomes" id="UP000238274">
    <property type="component" value="Unassembled WGS sequence"/>
</dbReference>
<feature type="region of interest" description="Disordered" evidence="1">
    <location>
        <begin position="333"/>
        <end position="352"/>
    </location>
</feature>
<feature type="compositionally biased region" description="Polar residues" evidence="1">
    <location>
        <begin position="191"/>
        <end position="205"/>
    </location>
</feature>
<feature type="region of interest" description="Disordered" evidence="1">
    <location>
        <begin position="1098"/>
        <end position="1218"/>
    </location>
</feature>
<feature type="compositionally biased region" description="Low complexity" evidence="1">
    <location>
        <begin position="258"/>
        <end position="271"/>
    </location>
</feature>
<dbReference type="OrthoDB" id="2506033at2759"/>
<evidence type="ECO:0000313" key="3">
    <source>
        <dbReference type="Proteomes" id="UP000238274"/>
    </source>
</evidence>
<dbReference type="VEuPathDB" id="FungiDB:PSTT_12045"/>
<feature type="compositionally biased region" description="Polar residues" evidence="1">
    <location>
        <begin position="156"/>
        <end position="165"/>
    </location>
</feature>
<feature type="region of interest" description="Disordered" evidence="1">
    <location>
        <begin position="258"/>
        <end position="312"/>
    </location>
</feature>
<accession>A0A2S4VD48</accession>
<feature type="compositionally biased region" description="Basic and acidic residues" evidence="1">
    <location>
        <begin position="17"/>
        <end position="27"/>
    </location>
</feature>
<feature type="compositionally biased region" description="Polar residues" evidence="1">
    <location>
        <begin position="608"/>
        <end position="618"/>
    </location>
</feature>
<feature type="compositionally biased region" description="Low complexity" evidence="1">
    <location>
        <begin position="206"/>
        <end position="222"/>
    </location>
</feature>
<feature type="compositionally biased region" description="Low complexity" evidence="1">
    <location>
        <begin position="377"/>
        <end position="386"/>
    </location>
</feature>